<evidence type="ECO:0000313" key="2">
    <source>
        <dbReference type="EMBL" id="KAJ1372870.1"/>
    </source>
</evidence>
<gene>
    <name evidence="2" type="ORF">KIN20_035159</name>
</gene>
<sequence length="80" mass="8992">MIAGRQAIHEVFFGLKGLLDLSSNAAVWNNFGSSENFLAETGSSFGGSKFAMNIAKEGKRSRQWKKNANKEKTLRKKRYH</sequence>
<name>A0AAD5RB53_PARTN</name>
<protein>
    <submittedName>
        <fullName evidence="2">Uncharacterized protein</fullName>
    </submittedName>
</protein>
<feature type="compositionally biased region" description="Basic residues" evidence="1">
    <location>
        <begin position="59"/>
        <end position="80"/>
    </location>
</feature>
<evidence type="ECO:0000313" key="3">
    <source>
        <dbReference type="Proteomes" id="UP001196413"/>
    </source>
</evidence>
<proteinExistence type="predicted"/>
<evidence type="ECO:0000256" key="1">
    <source>
        <dbReference type="SAM" id="MobiDB-lite"/>
    </source>
</evidence>
<reference evidence="2" key="1">
    <citation type="submission" date="2021-06" db="EMBL/GenBank/DDBJ databases">
        <title>Parelaphostrongylus tenuis whole genome reference sequence.</title>
        <authorList>
            <person name="Garwood T.J."/>
            <person name="Larsen P.A."/>
            <person name="Fountain-Jones N.M."/>
            <person name="Garbe J.R."/>
            <person name="Macchietto M.G."/>
            <person name="Kania S.A."/>
            <person name="Gerhold R.W."/>
            <person name="Richards J.E."/>
            <person name="Wolf T.M."/>
        </authorList>
    </citation>
    <scope>NUCLEOTIDE SEQUENCE</scope>
    <source>
        <strain evidence="2">MNPRO001-30</strain>
        <tissue evidence="2">Meninges</tissue>
    </source>
</reference>
<comment type="caution">
    <text evidence="2">The sequence shown here is derived from an EMBL/GenBank/DDBJ whole genome shotgun (WGS) entry which is preliminary data.</text>
</comment>
<feature type="region of interest" description="Disordered" evidence="1">
    <location>
        <begin position="57"/>
        <end position="80"/>
    </location>
</feature>
<accession>A0AAD5RB53</accession>
<dbReference type="EMBL" id="JAHQIW010007199">
    <property type="protein sequence ID" value="KAJ1372870.1"/>
    <property type="molecule type" value="Genomic_DNA"/>
</dbReference>
<organism evidence="2 3">
    <name type="scientific">Parelaphostrongylus tenuis</name>
    <name type="common">Meningeal worm</name>
    <dbReference type="NCBI Taxonomy" id="148309"/>
    <lineage>
        <taxon>Eukaryota</taxon>
        <taxon>Metazoa</taxon>
        <taxon>Ecdysozoa</taxon>
        <taxon>Nematoda</taxon>
        <taxon>Chromadorea</taxon>
        <taxon>Rhabditida</taxon>
        <taxon>Rhabditina</taxon>
        <taxon>Rhabditomorpha</taxon>
        <taxon>Strongyloidea</taxon>
        <taxon>Metastrongylidae</taxon>
        <taxon>Parelaphostrongylus</taxon>
    </lineage>
</organism>
<keyword evidence="3" id="KW-1185">Reference proteome</keyword>
<dbReference type="Proteomes" id="UP001196413">
    <property type="component" value="Unassembled WGS sequence"/>
</dbReference>
<dbReference type="AlphaFoldDB" id="A0AAD5RB53"/>